<protein>
    <submittedName>
        <fullName evidence="3">AAA family ATPase</fullName>
    </submittedName>
</protein>
<dbReference type="InterPro" id="IPR054594">
    <property type="entry name" value="Lon_lid"/>
</dbReference>
<dbReference type="EMBL" id="JAGQLN010000013">
    <property type="protein sequence ID" value="MCA9377007.1"/>
    <property type="molecule type" value="Genomic_DNA"/>
</dbReference>
<evidence type="ECO:0000256" key="1">
    <source>
        <dbReference type="SAM" id="MobiDB-lite"/>
    </source>
</evidence>
<dbReference type="Gene3D" id="1.10.8.60">
    <property type="match status" value="1"/>
</dbReference>
<dbReference type="Gene3D" id="3.40.50.300">
    <property type="entry name" value="P-loop containing nucleotide triphosphate hydrolases"/>
    <property type="match status" value="1"/>
</dbReference>
<dbReference type="GO" id="GO:0030163">
    <property type="term" value="P:protein catabolic process"/>
    <property type="evidence" value="ECO:0007669"/>
    <property type="project" value="InterPro"/>
</dbReference>
<feature type="region of interest" description="Disordered" evidence="1">
    <location>
        <begin position="1"/>
        <end position="53"/>
    </location>
</feature>
<reference evidence="3" key="1">
    <citation type="submission" date="2020-04" db="EMBL/GenBank/DDBJ databases">
        <authorList>
            <person name="Zhang T."/>
        </authorList>
    </citation>
    <scope>NUCLEOTIDE SEQUENCE</scope>
    <source>
        <strain evidence="3">HKST-UBA17</strain>
    </source>
</reference>
<evidence type="ECO:0000313" key="4">
    <source>
        <dbReference type="Proteomes" id="UP000741282"/>
    </source>
</evidence>
<accession>A0A955I392</accession>
<dbReference type="GO" id="GO:0004252">
    <property type="term" value="F:serine-type endopeptidase activity"/>
    <property type="evidence" value="ECO:0007669"/>
    <property type="project" value="InterPro"/>
</dbReference>
<evidence type="ECO:0000259" key="2">
    <source>
        <dbReference type="SMART" id="SM00382"/>
    </source>
</evidence>
<organism evidence="3 4">
    <name type="scientific">Candidatus Dojkabacteria bacterium</name>
    <dbReference type="NCBI Taxonomy" id="2099670"/>
    <lineage>
        <taxon>Bacteria</taxon>
        <taxon>Candidatus Dojkabacteria</taxon>
    </lineage>
</organism>
<dbReference type="GO" id="GO:0005524">
    <property type="term" value="F:ATP binding"/>
    <property type="evidence" value="ECO:0007669"/>
    <property type="project" value="InterPro"/>
</dbReference>
<reference evidence="3" key="2">
    <citation type="journal article" date="2021" name="Microbiome">
        <title>Successional dynamics and alternative stable states in a saline activated sludge microbial community over 9 years.</title>
        <authorList>
            <person name="Wang Y."/>
            <person name="Ye J."/>
            <person name="Ju F."/>
            <person name="Liu L."/>
            <person name="Boyd J.A."/>
            <person name="Deng Y."/>
            <person name="Parks D.H."/>
            <person name="Jiang X."/>
            <person name="Yin X."/>
            <person name="Woodcroft B.J."/>
            <person name="Tyson G.W."/>
            <person name="Hugenholtz P."/>
            <person name="Polz M.F."/>
            <person name="Zhang T."/>
        </authorList>
    </citation>
    <scope>NUCLEOTIDE SEQUENCE</scope>
    <source>
        <strain evidence="3">HKST-UBA17</strain>
    </source>
</reference>
<name>A0A955I392_9BACT</name>
<dbReference type="GO" id="GO:0004176">
    <property type="term" value="F:ATP-dependent peptidase activity"/>
    <property type="evidence" value="ECO:0007669"/>
    <property type="project" value="InterPro"/>
</dbReference>
<feature type="domain" description="AAA+ ATPase" evidence="2">
    <location>
        <begin position="182"/>
        <end position="332"/>
    </location>
</feature>
<gene>
    <name evidence="3" type="ORF">KC685_03750</name>
</gene>
<dbReference type="PANTHER" id="PTHR10046">
    <property type="entry name" value="ATP DEPENDENT LON PROTEASE FAMILY MEMBER"/>
    <property type="match status" value="1"/>
</dbReference>
<dbReference type="SMART" id="SM00382">
    <property type="entry name" value="AAA"/>
    <property type="match status" value="1"/>
</dbReference>
<dbReference type="InterPro" id="IPR003593">
    <property type="entry name" value="AAA+_ATPase"/>
</dbReference>
<dbReference type="InterPro" id="IPR003959">
    <property type="entry name" value="ATPase_AAA_core"/>
</dbReference>
<dbReference type="GO" id="GO:0016887">
    <property type="term" value="F:ATP hydrolysis activity"/>
    <property type="evidence" value="ECO:0007669"/>
    <property type="project" value="InterPro"/>
</dbReference>
<proteinExistence type="predicted"/>
<dbReference type="SUPFAM" id="SSF52540">
    <property type="entry name" value="P-loop containing nucleoside triphosphate hydrolases"/>
    <property type="match status" value="1"/>
</dbReference>
<dbReference type="AlphaFoldDB" id="A0A955I392"/>
<dbReference type="Proteomes" id="UP000741282">
    <property type="component" value="Unassembled WGS sequence"/>
</dbReference>
<comment type="caution">
    <text evidence="3">The sequence shown here is derived from an EMBL/GenBank/DDBJ whole genome shotgun (WGS) entry which is preliminary data.</text>
</comment>
<feature type="compositionally biased region" description="Polar residues" evidence="1">
    <location>
        <begin position="1"/>
        <end position="10"/>
    </location>
</feature>
<evidence type="ECO:0000313" key="3">
    <source>
        <dbReference type="EMBL" id="MCA9377007.1"/>
    </source>
</evidence>
<dbReference type="Pfam" id="PF00004">
    <property type="entry name" value="AAA"/>
    <property type="match status" value="1"/>
</dbReference>
<sequence>MDPLDQNPTSLGAVGVPDPSGISGMPPKVDDGNTSALKTTDALNPNPKINPSHDKEVIDEIEELQQKVDEVDLPEELQERAARSIQRLRRMAKRGSYTGEFETVEKYIYWITKIPWGKISKDDLDVTNAKRIMDQSHYGMNTVKNLVLDYLAVMQLQLKNNSNEQQNLASGDMAVLRGSSANAPVMIFVGLQGVGKTSIAKSIANAMGRQFQRVSIGAIGSVQALRGQSKAFLDAEPGGIVKALARAGTMNPVILLDEIEKASGNSGLLNDIMAALLEILDPEQNSTFIDHYIDFPIDLSKVFFICTANNLGTLSAALLDRMEVIRFTSYDDEEKIVIAKNYSMPKVLKNSGLSPDTLIIEEEVWPILVRPVGFDAGLRQLERNLATMVRAVARKIIEGVQPPIRITPENIRDFVLPDQGPLS</sequence>
<feature type="compositionally biased region" description="Polar residues" evidence="1">
    <location>
        <begin position="32"/>
        <end position="49"/>
    </location>
</feature>
<dbReference type="InterPro" id="IPR027065">
    <property type="entry name" value="Lon_Prtase"/>
</dbReference>
<dbReference type="InterPro" id="IPR027417">
    <property type="entry name" value="P-loop_NTPase"/>
</dbReference>
<dbReference type="Pfam" id="PF22667">
    <property type="entry name" value="Lon_lid"/>
    <property type="match status" value="1"/>
</dbReference>